<name>A0A482V8B8_ASBVE</name>
<organism evidence="1 2">
    <name type="scientific">Asbolus verrucosus</name>
    <name type="common">Desert ironclad beetle</name>
    <dbReference type="NCBI Taxonomy" id="1661398"/>
    <lineage>
        <taxon>Eukaryota</taxon>
        <taxon>Metazoa</taxon>
        <taxon>Ecdysozoa</taxon>
        <taxon>Arthropoda</taxon>
        <taxon>Hexapoda</taxon>
        <taxon>Insecta</taxon>
        <taxon>Pterygota</taxon>
        <taxon>Neoptera</taxon>
        <taxon>Endopterygota</taxon>
        <taxon>Coleoptera</taxon>
        <taxon>Polyphaga</taxon>
        <taxon>Cucujiformia</taxon>
        <taxon>Tenebrionidae</taxon>
        <taxon>Pimeliinae</taxon>
        <taxon>Asbolus</taxon>
    </lineage>
</organism>
<reference evidence="1 2" key="1">
    <citation type="submission" date="2017-03" db="EMBL/GenBank/DDBJ databases">
        <title>Genome of the blue death feigning beetle - Asbolus verrucosus.</title>
        <authorList>
            <person name="Rider S.D."/>
        </authorList>
    </citation>
    <scope>NUCLEOTIDE SEQUENCE [LARGE SCALE GENOMIC DNA]</scope>
    <source>
        <strain evidence="1">Butters</strain>
        <tissue evidence="1">Head and leg muscle</tissue>
    </source>
</reference>
<protein>
    <submittedName>
        <fullName evidence="1">Uncharacterized protein</fullName>
    </submittedName>
</protein>
<proteinExistence type="predicted"/>
<sequence>MCTYGRRTLRRRSRLQWNL</sequence>
<gene>
    <name evidence="1" type="ORF">BDFB_010633</name>
</gene>
<comment type="caution">
    <text evidence="1">The sequence shown here is derived from an EMBL/GenBank/DDBJ whole genome shotgun (WGS) entry which is preliminary data.</text>
</comment>
<dbReference type="AlphaFoldDB" id="A0A482V8B8"/>
<keyword evidence="2" id="KW-1185">Reference proteome</keyword>
<dbReference type="Proteomes" id="UP000292052">
    <property type="component" value="Unassembled WGS sequence"/>
</dbReference>
<evidence type="ECO:0000313" key="1">
    <source>
        <dbReference type="EMBL" id="RZB39434.1"/>
    </source>
</evidence>
<accession>A0A482V8B8</accession>
<evidence type="ECO:0000313" key="2">
    <source>
        <dbReference type="Proteomes" id="UP000292052"/>
    </source>
</evidence>
<dbReference type="EMBL" id="QDEB01128130">
    <property type="protein sequence ID" value="RZB39434.1"/>
    <property type="molecule type" value="Genomic_DNA"/>
</dbReference>